<dbReference type="Gene3D" id="3.90.950.10">
    <property type="match status" value="1"/>
</dbReference>
<dbReference type="Proteomes" id="UP000476338">
    <property type="component" value="Unassembled WGS sequence"/>
</dbReference>
<accession>A0A6L5WIG0</accession>
<dbReference type="GO" id="GO:0047429">
    <property type="term" value="F:nucleoside triphosphate diphosphatase activity"/>
    <property type="evidence" value="ECO:0007669"/>
    <property type="project" value="InterPro"/>
</dbReference>
<protein>
    <submittedName>
        <fullName evidence="4">Septum formation inhibitor Maf</fullName>
    </submittedName>
</protein>
<name>A0A6L5WIG0_9BACT</name>
<proteinExistence type="predicted"/>
<dbReference type="PANTHER" id="PTHR43213">
    <property type="entry name" value="BIFUNCTIONAL DTTP/UTP PYROPHOSPHATASE/METHYLTRANSFERASE PROTEIN-RELATED"/>
    <property type="match status" value="1"/>
</dbReference>
<gene>
    <name evidence="4" type="ORF">F1B92_07830</name>
</gene>
<dbReference type="InterPro" id="IPR029001">
    <property type="entry name" value="ITPase-like_fam"/>
</dbReference>
<dbReference type="InterPro" id="IPR003697">
    <property type="entry name" value="Maf-like"/>
</dbReference>
<dbReference type="PANTHER" id="PTHR43213:SF5">
    <property type="entry name" value="BIFUNCTIONAL DTTP_UTP PYROPHOSPHATASE_METHYLTRANSFERASE PROTEIN-RELATED"/>
    <property type="match status" value="1"/>
</dbReference>
<comment type="caution">
    <text evidence="4">The sequence shown here is derived from an EMBL/GenBank/DDBJ whole genome shotgun (WGS) entry which is preliminary data.</text>
</comment>
<evidence type="ECO:0000313" key="5">
    <source>
        <dbReference type="Proteomes" id="UP000476338"/>
    </source>
</evidence>
<dbReference type="SUPFAM" id="SSF52972">
    <property type="entry name" value="ITPase-like"/>
    <property type="match status" value="1"/>
</dbReference>
<comment type="cofactor">
    <cofactor evidence="1">
        <name>a divalent metal cation</name>
        <dbReference type="ChEBI" id="CHEBI:60240"/>
    </cofactor>
</comment>
<evidence type="ECO:0000256" key="3">
    <source>
        <dbReference type="ARBA" id="ARBA00023080"/>
    </source>
</evidence>
<keyword evidence="2" id="KW-0378">Hydrolase</keyword>
<dbReference type="GO" id="GO:0009117">
    <property type="term" value="P:nucleotide metabolic process"/>
    <property type="evidence" value="ECO:0007669"/>
    <property type="project" value="UniProtKB-KW"/>
</dbReference>
<dbReference type="AlphaFoldDB" id="A0A6L5WIG0"/>
<evidence type="ECO:0000256" key="2">
    <source>
        <dbReference type="ARBA" id="ARBA00022801"/>
    </source>
</evidence>
<dbReference type="Pfam" id="PF02545">
    <property type="entry name" value="Maf"/>
    <property type="match status" value="1"/>
</dbReference>
<evidence type="ECO:0000256" key="1">
    <source>
        <dbReference type="ARBA" id="ARBA00001968"/>
    </source>
</evidence>
<reference evidence="4 5" key="1">
    <citation type="submission" date="2019-09" db="EMBL/GenBank/DDBJ databases">
        <authorList>
            <person name="Silva M."/>
            <person name="Pereira G."/>
            <person name="Lopes-Da-Costa L."/>
            <person name="Silva E."/>
        </authorList>
    </citation>
    <scope>NUCLEOTIDE SEQUENCE [LARGE SCALE GENOMIC DNA]</scope>
    <source>
        <strain evidence="4 5">FMV-PI01</strain>
    </source>
</reference>
<evidence type="ECO:0000313" key="4">
    <source>
        <dbReference type="EMBL" id="MSN97068.1"/>
    </source>
</evidence>
<keyword evidence="3" id="KW-0546">Nucleotide metabolism</keyword>
<dbReference type="EMBL" id="VWSJ01000038">
    <property type="protein sequence ID" value="MSN97068.1"/>
    <property type="molecule type" value="Genomic_DNA"/>
</dbReference>
<dbReference type="RefSeq" id="WP_154571317.1">
    <property type="nucleotide sequence ID" value="NZ_VWSJ01000038.1"/>
</dbReference>
<dbReference type="NCBIfam" id="NF003141">
    <property type="entry name" value="PRK04056.1"/>
    <property type="match status" value="1"/>
</dbReference>
<organism evidence="4 5">
    <name type="scientific">Campylobacter portucalensis</name>
    <dbReference type="NCBI Taxonomy" id="2608384"/>
    <lineage>
        <taxon>Bacteria</taxon>
        <taxon>Pseudomonadati</taxon>
        <taxon>Campylobacterota</taxon>
        <taxon>Epsilonproteobacteria</taxon>
        <taxon>Campylobacterales</taxon>
        <taxon>Campylobacteraceae</taxon>
        <taxon>Campylobacter</taxon>
    </lineage>
</organism>
<keyword evidence="5" id="KW-1185">Reference proteome</keyword>
<dbReference type="PIRSF" id="PIRSF006305">
    <property type="entry name" value="Maf"/>
    <property type="match status" value="1"/>
</dbReference>
<sequence>MIYLASSSKTRAKILKDFGFDFKQINFCYDESGIKKDNYKIYPYMVVMQKLKQFTNVHKELNNVLFADSCVVVDNKIYGKANSDDEAFLMLQSQSGNFAHILTAMFFKGEKFNISNLSITTYKFKDFNKKDLENYIKSKEYIGKAGAMMIEGFNKKYIQKQIGNTSTAMGLNAEILKAYL</sequence>
<reference evidence="4 5" key="2">
    <citation type="submission" date="2020-03" db="EMBL/GenBank/DDBJ databases">
        <title>Campylobacter portucalensis sp. nov., a new species of Campylobacter isolated from the reproductive tract of bulls.</title>
        <authorList>
            <person name="Silva M.F."/>
            <person name="Pereira G."/>
            <person name="Carneiro C."/>
            <person name="Hemphill A."/>
            <person name="Mateus L."/>
            <person name="Lopes-Da-Costa L."/>
            <person name="Silva E."/>
        </authorList>
    </citation>
    <scope>NUCLEOTIDE SEQUENCE [LARGE SCALE GENOMIC DNA]</scope>
    <source>
        <strain evidence="4 5">FMV-PI01</strain>
    </source>
</reference>